<dbReference type="Gene3D" id="1.25.40.320">
    <property type="entry name" value="Peptidase M1, leukotriene A4 hydrolase/aminopeptidase C-terminal domain"/>
    <property type="match status" value="1"/>
</dbReference>
<accession>A0AAD9L2B7</accession>
<evidence type="ECO:0000256" key="2">
    <source>
        <dbReference type="ARBA" id="ARBA00004716"/>
    </source>
</evidence>
<dbReference type="PANTHER" id="PTHR45726">
    <property type="entry name" value="LEUKOTRIENE A-4 HYDROLASE"/>
    <property type="match status" value="1"/>
</dbReference>
<evidence type="ECO:0000256" key="1">
    <source>
        <dbReference type="ARBA" id="ARBA00004496"/>
    </source>
</evidence>
<reference evidence="15" key="1">
    <citation type="journal article" date="2023" name="Mol. Biol. Evol.">
        <title>Third-Generation Sequencing Reveals the Adaptive Role of the Epigenome in Three Deep-Sea Polychaetes.</title>
        <authorList>
            <person name="Perez M."/>
            <person name="Aroh O."/>
            <person name="Sun Y."/>
            <person name="Lan Y."/>
            <person name="Juniper S.K."/>
            <person name="Young C.R."/>
            <person name="Angers B."/>
            <person name="Qian P.Y."/>
        </authorList>
    </citation>
    <scope>NUCLEOTIDE SEQUENCE</scope>
    <source>
        <strain evidence="15">R07B-5</strain>
    </source>
</reference>
<dbReference type="SUPFAM" id="SSF63737">
    <property type="entry name" value="Leukotriene A4 hydrolase N-terminal domain"/>
    <property type="match status" value="1"/>
</dbReference>
<keyword evidence="13" id="KW-0434">Leukotriene biosynthesis</keyword>
<dbReference type="InterPro" id="IPR042097">
    <property type="entry name" value="Aminopeptidase_N-like_N_sf"/>
</dbReference>
<evidence type="ECO:0000256" key="11">
    <source>
        <dbReference type="PIRSR" id="PIRSR612777-2"/>
    </source>
</evidence>
<protein>
    <recommendedName>
        <fullName evidence="13">Leukotriene A(4) hydrolase</fullName>
        <shortName evidence="13">LTA-4 hydrolase</shortName>
        <ecNumber evidence="13">3.3.2.6</ecNumber>
    </recommendedName>
</protein>
<sequence>MASAFSPSDPSSFSRPDLCVIKEIHIDFRVDFDKHILLGKVILKIEKKVTGVNSLILDTRELKIHKITNNDTGEKLTFTLHNPLLSFGSKLEINLGQSNETKMNVCVEYETSPGSTALQWLQAAQTAGKQHPYLFSQCQAIHARSMLPCQDSPGVKMPYTATVTVPSGLTALMSAVKTTSEPLPGDSGVVTHKFQQKVPVPSYLIAIVVGALESRKIGPRSTVWCEKEMVDAAAYEFAETEKMLATAEGLCGPYVWGIYDLLVLPPSFPYGGMENPCLTFVTPTLLAGDRSLAAVVAHEITHSWTGNLVTNKSPEDFWLNEGHTVFIERKIAGRMVNEQLRQFEAIGGWSDLQEQVRVFGEDHPFTELVPNLTGVDPDDAFSIVPYEKGSSLLMYLEEKLGGPAVFEPFIRAYIDNFKYQSITTADWKEFLYMFFKDKVELLDDVDWTAWFHGRGMPPVKPTFDMTLADECSALRQRWVESEESDLDKFNQNDLSKMSPFQVKEFLTQLLSQAPLPTKKIEKMQDIYMFNEVKNAEIRFRWLRLCLKARQEQAVARALEFVNEQGRMKFVRPIYRDMYAWDVSRQDAIANYKVQAASMHSLTASMVGKDLKLVDS</sequence>
<feature type="binding site" evidence="12">
    <location>
        <position position="302"/>
    </location>
    <ligand>
        <name>Zn(2+)</name>
        <dbReference type="ChEBI" id="CHEBI:29105"/>
        <note>catalytic</note>
    </ligand>
</feature>
<dbReference type="GO" id="GO:0070006">
    <property type="term" value="F:metalloaminopeptidase activity"/>
    <property type="evidence" value="ECO:0007669"/>
    <property type="project" value="UniProtKB-ARBA"/>
</dbReference>
<feature type="binding site" evidence="11">
    <location>
        <begin position="269"/>
        <end position="274"/>
    </location>
    <ligand>
        <name>a peptide</name>
        <dbReference type="ChEBI" id="CHEBI:60466"/>
    </ligand>
</feature>
<dbReference type="InterPro" id="IPR012777">
    <property type="entry name" value="LTA4H"/>
</dbReference>
<feature type="binding site" evidence="12">
    <location>
        <position position="321"/>
    </location>
    <ligand>
        <name>Zn(2+)</name>
        <dbReference type="ChEBI" id="CHEBI:29105"/>
        <note>catalytic</note>
    </ligand>
</feature>
<dbReference type="GO" id="GO:0004463">
    <property type="term" value="F:leukotriene-A4 hydrolase activity"/>
    <property type="evidence" value="ECO:0007669"/>
    <property type="project" value="UniProtKB-EC"/>
</dbReference>
<evidence type="ECO:0000256" key="12">
    <source>
        <dbReference type="PIRSR" id="PIRSR612777-3"/>
    </source>
</evidence>
<dbReference type="EMBL" id="JAODUO010000367">
    <property type="protein sequence ID" value="KAK2182089.1"/>
    <property type="molecule type" value="Genomic_DNA"/>
</dbReference>
<keyword evidence="9 13" id="KW-0482">Metalloprotease</keyword>
<dbReference type="InterPro" id="IPR014782">
    <property type="entry name" value="Peptidase_M1_dom"/>
</dbReference>
<keyword evidence="7 13" id="KW-0378">Hydrolase</keyword>
<comment type="caution">
    <text evidence="15">The sequence shown here is derived from an EMBL/GenBank/DDBJ whole genome shotgun (WGS) entry which is preliminary data.</text>
</comment>
<evidence type="ECO:0000256" key="10">
    <source>
        <dbReference type="PIRSR" id="PIRSR612777-1"/>
    </source>
</evidence>
<dbReference type="GO" id="GO:0008270">
    <property type="term" value="F:zinc ion binding"/>
    <property type="evidence" value="ECO:0007669"/>
    <property type="project" value="InterPro"/>
</dbReference>
<dbReference type="InterPro" id="IPR016024">
    <property type="entry name" value="ARM-type_fold"/>
</dbReference>
<evidence type="ECO:0000256" key="3">
    <source>
        <dbReference type="ARBA" id="ARBA00010136"/>
    </source>
</evidence>
<dbReference type="Gene3D" id="1.10.390.10">
    <property type="entry name" value="Neutral Protease Domain 2"/>
    <property type="match status" value="1"/>
</dbReference>
<dbReference type="Pfam" id="PF09127">
    <property type="entry name" value="Leuk-A4-hydro_C"/>
    <property type="match status" value="1"/>
</dbReference>
<evidence type="ECO:0000256" key="8">
    <source>
        <dbReference type="ARBA" id="ARBA00022833"/>
    </source>
</evidence>
<dbReference type="GO" id="GO:0043171">
    <property type="term" value="P:peptide catabolic process"/>
    <property type="evidence" value="ECO:0007669"/>
    <property type="project" value="TreeGrafter"/>
</dbReference>
<proteinExistence type="inferred from homology"/>
<feature type="domain" description="Peptidase M1 leukotriene A4 hydrolase/aminopeptidase C-terminal" evidence="14">
    <location>
        <begin position="466"/>
        <end position="610"/>
    </location>
</feature>
<dbReference type="FunFam" id="1.10.390.10:FF:000003">
    <property type="entry name" value="Leukotriene A(4) hydrolase"/>
    <property type="match status" value="1"/>
</dbReference>
<dbReference type="FunFam" id="2.60.40.1730:FF:000004">
    <property type="entry name" value="Leukotriene A(4) hydrolase"/>
    <property type="match status" value="1"/>
</dbReference>
<dbReference type="Gene3D" id="3.30.2010.30">
    <property type="match status" value="1"/>
</dbReference>
<dbReference type="SUPFAM" id="SSF48371">
    <property type="entry name" value="ARM repeat"/>
    <property type="match status" value="1"/>
</dbReference>
<dbReference type="InterPro" id="IPR034015">
    <property type="entry name" value="M1_LTA4H"/>
</dbReference>
<dbReference type="Pfam" id="PF01433">
    <property type="entry name" value="Peptidase_M1"/>
    <property type="match status" value="1"/>
</dbReference>
<evidence type="ECO:0000259" key="14">
    <source>
        <dbReference type="SMART" id="SM01263"/>
    </source>
</evidence>
<dbReference type="InterPro" id="IPR001930">
    <property type="entry name" value="Peptidase_M1"/>
</dbReference>
<feature type="binding site" evidence="11">
    <location>
        <begin position="566"/>
        <end position="568"/>
    </location>
    <ligand>
        <name>a peptide</name>
        <dbReference type="ChEBI" id="CHEBI:60466"/>
    </ligand>
</feature>
<dbReference type="AlphaFoldDB" id="A0AAD9L2B7"/>
<comment type="cofactor">
    <cofactor evidence="12 13">
        <name>Zn(2+)</name>
        <dbReference type="ChEBI" id="CHEBI:29105"/>
    </cofactor>
    <text evidence="12 13">Binds 1 zinc ion per subunit.</text>
</comment>
<dbReference type="FunFam" id="3.30.2010.30:FF:000001">
    <property type="entry name" value="Leukotriene A(4) hydrolase"/>
    <property type="match status" value="1"/>
</dbReference>
<keyword evidence="16" id="KW-1185">Reference proteome</keyword>
<dbReference type="InterPro" id="IPR027268">
    <property type="entry name" value="Peptidase_M4/M1_CTD_sf"/>
</dbReference>
<evidence type="ECO:0000313" key="16">
    <source>
        <dbReference type="Proteomes" id="UP001209878"/>
    </source>
</evidence>
<keyword evidence="8 12" id="KW-0862">Zinc</keyword>
<dbReference type="InterPro" id="IPR045357">
    <property type="entry name" value="Aminopeptidase_N-like_N"/>
</dbReference>
<evidence type="ECO:0000256" key="7">
    <source>
        <dbReference type="ARBA" id="ARBA00022801"/>
    </source>
</evidence>
<evidence type="ECO:0000313" key="15">
    <source>
        <dbReference type="EMBL" id="KAK2182089.1"/>
    </source>
</evidence>
<feature type="active site" description="Proton donor" evidence="10">
    <location>
        <position position="386"/>
    </location>
</feature>
<dbReference type="InterPro" id="IPR049980">
    <property type="entry name" value="LTA4H_cat"/>
</dbReference>
<dbReference type="PANTHER" id="PTHR45726:SF3">
    <property type="entry name" value="LEUKOTRIENE A-4 HYDROLASE"/>
    <property type="match status" value="1"/>
</dbReference>
<dbReference type="GO" id="GO:0019370">
    <property type="term" value="P:leukotriene biosynthetic process"/>
    <property type="evidence" value="ECO:0007669"/>
    <property type="project" value="UniProtKB-KW"/>
</dbReference>
<evidence type="ECO:0000256" key="6">
    <source>
        <dbReference type="ARBA" id="ARBA00022723"/>
    </source>
</evidence>
<dbReference type="GO" id="GO:0004301">
    <property type="term" value="F:epoxide hydrolase activity"/>
    <property type="evidence" value="ECO:0007669"/>
    <property type="project" value="TreeGrafter"/>
</dbReference>
<organism evidence="15 16">
    <name type="scientific">Ridgeia piscesae</name>
    <name type="common">Tubeworm</name>
    <dbReference type="NCBI Taxonomy" id="27915"/>
    <lineage>
        <taxon>Eukaryota</taxon>
        <taxon>Metazoa</taxon>
        <taxon>Spiralia</taxon>
        <taxon>Lophotrochozoa</taxon>
        <taxon>Annelida</taxon>
        <taxon>Polychaeta</taxon>
        <taxon>Sedentaria</taxon>
        <taxon>Canalipalpata</taxon>
        <taxon>Sabellida</taxon>
        <taxon>Siboglinidae</taxon>
        <taxon>Ridgeia</taxon>
    </lineage>
</organism>
<comment type="similarity">
    <text evidence="3 13">Belongs to the peptidase M1 family.</text>
</comment>
<dbReference type="SUPFAM" id="SSF55486">
    <property type="entry name" value="Metalloproteases ('zincins'), catalytic domain"/>
    <property type="match status" value="1"/>
</dbReference>
<comment type="pathway">
    <text evidence="2 13">Lipid metabolism; leukotriene B4 biosynthesis.</text>
</comment>
<dbReference type="InterPro" id="IPR038502">
    <property type="entry name" value="M1_LTA-4_hydro/amino_C_sf"/>
</dbReference>
<name>A0AAD9L2B7_RIDPI</name>
<dbReference type="GO" id="GO:0005829">
    <property type="term" value="C:cytosol"/>
    <property type="evidence" value="ECO:0007669"/>
    <property type="project" value="TreeGrafter"/>
</dbReference>
<dbReference type="EC" id="3.3.2.6" evidence="13"/>
<evidence type="ECO:0000256" key="9">
    <source>
        <dbReference type="ARBA" id="ARBA00023049"/>
    </source>
</evidence>
<feature type="binding site" evidence="11">
    <location>
        <begin position="137"/>
        <end position="139"/>
    </location>
    <ligand>
        <name>a peptide</name>
        <dbReference type="ChEBI" id="CHEBI:60466"/>
    </ligand>
</feature>
<feature type="binding site" evidence="12">
    <location>
        <position position="298"/>
    </location>
    <ligand>
        <name>Zn(2+)</name>
        <dbReference type="ChEBI" id="CHEBI:29105"/>
        <note>catalytic</note>
    </ligand>
</feature>
<dbReference type="NCBIfam" id="TIGR02411">
    <property type="entry name" value="leuko_A4_hydro"/>
    <property type="match status" value="1"/>
</dbReference>
<evidence type="ECO:0000256" key="4">
    <source>
        <dbReference type="ARBA" id="ARBA00022490"/>
    </source>
</evidence>
<dbReference type="InterPro" id="IPR015211">
    <property type="entry name" value="Peptidase_M1_C"/>
</dbReference>
<dbReference type="SMART" id="SM01263">
    <property type="entry name" value="Leuk-A4-hydro_C"/>
    <property type="match status" value="1"/>
</dbReference>
<keyword evidence="4 13" id="KW-0963">Cytoplasm</keyword>
<keyword evidence="6 12" id="KW-0479">Metal-binding</keyword>
<dbReference type="PRINTS" id="PR00756">
    <property type="entry name" value="ALADIPTASE"/>
</dbReference>
<gene>
    <name evidence="15" type="ORF">NP493_367g02037</name>
</gene>
<evidence type="ECO:0000256" key="13">
    <source>
        <dbReference type="RuleBase" id="RU361141"/>
    </source>
</evidence>
<dbReference type="Proteomes" id="UP001209878">
    <property type="component" value="Unassembled WGS sequence"/>
</dbReference>
<feature type="active site" description="Proton acceptor" evidence="10">
    <location>
        <position position="299"/>
    </location>
</feature>
<dbReference type="Gene3D" id="2.60.40.1730">
    <property type="entry name" value="tricorn interacting facor f3 domain"/>
    <property type="match status" value="1"/>
</dbReference>
<dbReference type="CDD" id="cd09599">
    <property type="entry name" value="M1_LTA4H"/>
    <property type="match status" value="1"/>
</dbReference>
<dbReference type="Pfam" id="PF17900">
    <property type="entry name" value="Peptidase_M1_N"/>
    <property type="match status" value="1"/>
</dbReference>
<comment type="subcellular location">
    <subcellularLocation>
        <location evidence="1 13">Cytoplasm</location>
    </subcellularLocation>
</comment>
<dbReference type="GO" id="GO:0006508">
    <property type="term" value="P:proteolysis"/>
    <property type="evidence" value="ECO:0007669"/>
    <property type="project" value="UniProtKB-KW"/>
</dbReference>
<comment type="catalytic activity">
    <reaction evidence="13">
        <text>leukotriene A4 + H2O = leukotriene B4</text>
        <dbReference type="Rhea" id="RHEA:22324"/>
        <dbReference type="ChEBI" id="CHEBI:15377"/>
        <dbReference type="ChEBI" id="CHEBI:57461"/>
        <dbReference type="ChEBI" id="CHEBI:57463"/>
        <dbReference type="EC" id="3.3.2.6"/>
    </reaction>
</comment>
<evidence type="ECO:0000256" key="5">
    <source>
        <dbReference type="ARBA" id="ARBA00022670"/>
    </source>
</evidence>
<dbReference type="FunFam" id="1.25.40.320:FF:000001">
    <property type="entry name" value="Leukotriene A(4) hydrolase"/>
    <property type="match status" value="1"/>
</dbReference>
<keyword evidence="5 13" id="KW-0645">Protease</keyword>